<feature type="region of interest" description="Disordered" evidence="1">
    <location>
        <begin position="29"/>
        <end position="80"/>
    </location>
</feature>
<organism evidence="2 3">
    <name type="scientific">Protopolystoma xenopodis</name>
    <dbReference type="NCBI Taxonomy" id="117903"/>
    <lineage>
        <taxon>Eukaryota</taxon>
        <taxon>Metazoa</taxon>
        <taxon>Spiralia</taxon>
        <taxon>Lophotrochozoa</taxon>
        <taxon>Platyhelminthes</taxon>
        <taxon>Monogenea</taxon>
        <taxon>Polyopisthocotylea</taxon>
        <taxon>Polystomatidea</taxon>
        <taxon>Polystomatidae</taxon>
        <taxon>Protopolystoma</taxon>
    </lineage>
</organism>
<dbReference type="EMBL" id="CAAALY010256232">
    <property type="protein sequence ID" value="VEL37883.1"/>
    <property type="molecule type" value="Genomic_DNA"/>
</dbReference>
<reference evidence="2" key="1">
    <citation type="submission" date="2018-11" db="EMBL/GenBank/DDBJ databases">
        <authorList>
            <consortium name="Pathogen Informatics"/>
        </authorList>
    </citation>
    <scope>NUCLEOTIDE SEQUENCE</scope>
</reference>
<evidence type="ECO:0000256" key="1">
    <source>
        <dbReference type="SAM" id="MobiDB-lite"/>
    </source>
</evidence>
<name>A0A3S5B9Q5_9PLAT</name>
<dbReference type="Proteomes" id="UP000784294">
    <property type="component" value="Unassembled WGS sequence"/>
</dbReference>
<feature type="compositionally biased region" description="Low complexity" evidence="1">
    <location>
        <begin position="53"/>
        <end position="80"/>
    </location>
</feature>
<comment type="caution">
    <text evidence="2">The sequence shown here is derived from an EMBL/GenBank/DDBJ whole genome shotgun (WGS) entry which is preliminary data.</text>
</comment>
<proteinExistence type="predicted"/>
<sequence length="308" mass="32629">MNLNLLFPEKLTTGLFTHLLVRIARPDEVLPTSPQLPTPPRSPEPPEVPVNASSSDSSSVSISRPSNNAIITTSSTGTMTTASGSEACDNMTTSSPADYLSCVPVGRVAQVAAEAERRSRCLNSCSGGSNCGCGDLILCGGPVGIMASGRLLCSSALVDRRRAENIASVLASAEANAAHSVAGQTALHLARTVTGFLLACNHHAASAGTPPQCGYQLHKSLQNQKSAGYLSNGIANKPVNCCSYGSYQYYYSFLVPGALTRRSPLMRCLSRQPGLTRSFTEQVVRAFNRGSESTSFPFKSRPYIFIFI</sequence>
<keyword evidence="3" id="KW-1185">Reference proteome</keyword>
<evidence type="ECO:0000313" key="2">
    <source>
        <dbReference type="EMBL" id="VEL37883.1"/>
    </source>
</evidence>
<dbReference type="AlphaFoldDB" id="A0A3S5B9Q5"/>
<evidence type="ECO:0000313" key="3">
    <source>
        <dbReference type="Proteomes" id="UP000784294"/>
    </source>
</evidence>
<feature type="compositionally biased region" description="Pro residues" evidence="1">
    <location>
        <begin position="34"/>
        <end position="48"/>
    </location>
</feature>
<gene>
    <name evidence="2" type="ORF">PXEA_LOCUS31323</name>
</gene>
<protein>
    <submittedName>
        <fullName evidence="2">Uncharacterized protein</fullName>
    </submittedName>
</protein>
<accession>A0A3S5B9Q5</accession>